<sequence>MKNIRPHWHYALAAILLAVPLLYIHGQFHTCNPFYLNGRQFLTFFLLLMLLINTPILLMRNMMQTAGRTMAAVCLATGCCRLVQGISHHRPVGYLLLLLLLQLLLLGYAAKKVSSR</sequence>
<evidence type="ECO:0000256" key="1">
    <source>
        <dbReference type="SAM" id="Phobius"/>
    </source>
</evidence>
<reference evidence="2" key="1">
    <citation type="submission" date="2020-05" db="EMBL/GenBank/DDBJ databases">
        <title>Chitinophaga laudate sp. nov., isolated from a tropical peat swamp.</title>
        <authorList>
            <person name="Goh C.B.S."/>
            <person name="Lee M.S."/>
            <person name="Parimannan S."/>
            <person name="Pasbakhsh P."/>
            <person name="Yule C.M."/>
            <person name="Rajandas H."/>
            <person name="Loke S."/>
            <person name="Croft L."/>
            <person name="Tan J.B.L."/>
        </authorList>
    </citation>
    <scope>NUCLEOTIDE SEQUENCE</scope>
    <source>
        <strain evidence="2">Mgbs1</strain>
    </source>
</reference>
<feature type="transmembrane region" description="Helical" evidence="1">
    <location>
        <begin position="42"/>
        <end position="59"/>
    </location>
</feature>
<gene>
    <name evidence="2" type="ORF">ECE50_008000</name>
</gene>
<evidence type="ECO:0000313" key="2">
    <source>
        <dbReference type="EMBL" id="NSL86768.1"/>
    </source>
</evidence>
<keyword evidence="3" id="KW-1185">Reference proteome</keyword>
<accession>A0A9Q5GVL4</accession>
<name>A0A9Q5GVL4_9BACT</name>
<keyword evidence="1" id="KW-0472">Membrane</keyword>
<keyword evidence="1" id="KW-1133">Transmembrane helix</keyword>
<organism evidence="2 3">
    <name type="scientific">Chitinophaga solisilvae</name>
    <dbReference type="NCBI Taxonomy" id="1233460"/>
    <lineage>
        <taxon>Bacteria</taxon>
        <taxon>Pseudomonadati</taxon>
        <taxon>Bacteroidota</taxon>
        <taxon>Chitinophagia</taxon>
        <taxon>Chitinophagales</taxon>
        <taxon>Chitinophagaceae</taxon>
        <taxon>Chitinophaga</taxon>
    </lineage>
</organism>
<feature type="transmembrane region" description="Helical" evidence="1">
    <location>
        <begin position="92"/>
        <end position="110"/>
    </location>
</feature>
<dbReference type="AlphaFoldDB" id="A0A9Q5GVL4"/>
<keyword evidence="1" id="KW-0812">Transmembrane</keyword>
<comment type="caution">
    <text evidence="2">The sequence shown here is derived from an EMBL/GenBank/DDBJ whole genome shotgun (WGS) entry which is preliminary data.</text>
</comment>
<proteinExistence type="predicted"/>
<protein>
    <submittedName>
        <fullName evidence="2">Uncharacterized protein</fullName>
    </submittedName>
</protein>
<evidence type="ECO:0000313" key="3">
    <source>
        <dbReference type="Proteomes" id="UP000281028"/>
    </source>
</evidence>
<dbReference type="Proteomes" id="UP000281028">
    <property type="component" value="Unassembled WGS sequence"/>
</dbReference>
<dbReference type="EMBL" id="RIAR02000001">
    <property type="protein sequence ID" value="NSL86768.1"/>
    <property type="molecule type" value="Genomic_DNA"/>
</dbReference>
<dbReference type="OrthoDB" id="680440at2"/>